<keyword evidence="3 17" id="KW-0812">Transmembrane</keyword>
<dbReference type="GO" id="GO:0019062">
    <property type="term" value="P:virion attachment to host cell"/>
    <property type="evidence" value="ECO:0007669"/>
    <property type="project" value="UniProtKB-KW"/>
</dbReference>
<dbReference type="InterPro" id="IPR035381">
    <property type="entry name" value="Glycoprot_B_PH2"/>
</dbReference>
<dbReference type="Gene3D" id="2.30.29.100">
    <property type="match status" value="1"/>
</dbReference>
<dbReference type="SUPFAM" id="SSF161008">
    <property type="entry name" value="Viral glycoprotein ectodomain-like"/>
    <property type="match status" value="1"/>
</dbReference>
<keyword evidence="2" id="KW-0945">Host-virus interaction</keyword>
<evidence type="ECO:0000256" key="10">
    <source>
        <dbReference type="ARBA" id="ARBA00022989"/>
    </source>
</evidence>
<keyword evidence="8" id="KW-1043">Host membrane</keyword>
<evidence type="ECO:0000256" key="2">
    <source>
        <dbReference type="ARBA" id="ARBA00022581"/>
    </source>
</evidence>
<dbReference type="GO" id="GO:0046718">
    <property type="term" value="P:symbiont entry into host cell"/>
    <property type="evidence" value="ECO:0007669"/>
    <property type="project" value="UniProtKB-KW"/>
</dbReference>
<keyword evidence="11" id="KW-1039">Host endosome</keyword>
<dbReference type="InterPro" id="IPR035377">
    <property type="entry name" value="Glycoprot_B_PH1"/>
</dbReference>
<keyword evidence="7" id="KW-0946">Virion</keyword>
<evidence type="ECO:0000256" key="1">
    <source>
        <dbReference type="ARBA" id="ARBA00022511"/>
    </source>
</evidence>
<name>A0AAU7E2A5_9VIRU</name>
<evidence type="ECO:0000256" key="16">
    <source>
        <dbReference type="SAM" id="MobiDB-lite"/>
    </source>
</evidence>
<evidence type="ECO:0000256" key="13">
    <source>
        <dbReference type="ARBA" id="ARBA00023157"/>
    </source>
</evidence>
<evidence type="ECO:0000259" key="18">
    <source>
        <dbReference type="Pfam" id="PF00606"/>
    </source>
</evidence>
<feature type="domain" description="Herpesvirus Glycoprotein B PH-like" evidence="19">
    <location>
        <begin position="107"/>
        <end position="317"/>
    </location>
</feature>
<evidence type="ECO:0000256" key="3">
    <source>
        <dbReference type="ARBA" id="ARBA00022692"/>
    </source>
</evidence>
<feature type="region of interest" description="Disordered" evidence="16">
    <location>
        <begin position="766"/>
        <end position="796"/>
    </location>
</feature>
<dbReference type="InterPro" id="IPR055341">
    <property type="entry name" value="Glycoprotein_B_ecto_C"/>
</dbReference>
<evidence type="ECO:0000256" key="14">
    <source>
        <dbReference type="ARBA" id="ARBA00023180"/>
    </source>
</evidence>
<reference evidence="21" key="2">
    <citation type="submission" date="2024-02" db="EMBL/GenBank/DDBJ databases">
        <authorList>
            <person name="Hu B."/>
        </authorList>
    </citation>
    <scope>NUCLEOTIDE SEQUENCE</scope>
    <source>
        <strain evidence="21">2A/Kenya/BAT627/2015</strain>
    </source>
</reference>
<evidence type="ECO:0000256" key="5">
    <source>
        <dbReference type="ARBA" id="ARBA00022804"/>
    </source>
</evidence>
<dbReference type="Gene3D" id="1.20.5.1890">
    <property type="match status" value="1"/>
</dbReference>
<evidence type="ECO:0000256" key="4">
    <source>
        <dbReference type="ARBA" id="ARBA00022729"/>
    </source>
</evidence>
<dbReference type="InterPro" id="IPR038631">
    <property type="entry name" value="Glycoprot_B_PH2_sf"/>
</dbReference>
<dbReference type="Pfam" id="PF00606">
    <property type="entry name" value="Glycoprotein_B"/>
    <property type="match status" value="1"/>
</dbReference>
<evidence type="ECO:0000256" key="7">
    <source>
        <dbReference type="ARBA" id="ARBA00022844"/>
    </source>
</evidence>
<feature type="domain" description="Herpesvirus glycoprotein B ectodomain C-terminal" evidence="18">
    <location>
        <begin position="441"/>
        <end position="664"/>
    </location>
</feature>
<evidence type="ECO:0000313" key="21">
    <source>
        <dbReference type="EMBL" id="XBH23706.1"/>
    </source>
</evidence>
<feature type="domain" description="Herpesvirus Glycoprotein B PH-like" evidence="20">
    <location>
        <begin position="319"/>
        <end position="413"/>
    </location>
</feature>
<evidence type="ECO:0000256" key="6">
    <source>
        <dbReference type="ARBA" id="ARBA00022812"/>
    </source>
</evidence>
<accession>A0AAU7E2A5</accession>
<evidence type="ECO:0000256" key="11">
    <source>
        <dbReference type="ARBA" id="ARBA00023046"/>
    </source>
</evidence>
<keyword evidence="10 17" id="KW-1133">Transmembrane helix</keyword>
<sequence>MAMTTWFQNVCCNSTTLSTSSVTTDESVASTTVDPANVTLYYNDTTGNATESVGARFEGNVSTKYPYRICSMSQGTDMVRFARTIECPAYSPRAESMEGILLIYKENIVPYTFKVYTYSKELFFQKSYKYIQTSYLLSSSKEYVGVPLWEVHTVNNRGVCYASYRRGYGEHTYVVYHKDDYANHTMWLFPADFHSANTRRYITVKEHWHEYGSVWLYKETCSINCIVTETVARSKYPYDFFVLSSGVVVEGSPFYDKTNNKTFNEDVRKFHVYKNYTMLSQFGVANPPYKVIPKMGFLEQVEVSIGWEIEAEHEVTCKMKHWETVNRAVRTDTGESLHFTSRSLTATFVAKESDRVNISAYDCIQDEVNKTMHKVYAEDYAETHERDGSPIAYKTSAGLLAIWQSLKPKSLHALEEAHNITMNGTSSPKRSRRSVTPAHNDVTYAQLQFTYDTLRDYINHALGNIAEAWCLEQKRTAEMLKELSKINPSAILSAVYDSPVAARALGDVIALAKCVEVDQESIHIMKDMRVTGEDGRVVACYSRPVVKFQFVNSTEIQTGQLGEDNEILLGSYRTEKCQEPSIKVFIAGGKGYEYRNHVYKNNVDLRTVEIVNTMIELNIRPLENADFNILQLYSEGELRAANIFDLESIMREYNANKQTLRYLETTVNDHVPSYLRGLDDFMSGLGSAGKGVGVVLGAVAGVVSSIAGGIWNFFTNPFGTVTICLIAIAVIAIMFTVYQRQKSVISQPIQHLFPYVTQQTMDMSTSTRMEAPPPYSEVSYRSHKEQPPTAPVSGSSASLFTEQDALQMLKAMDALDKEQKEKEKKKAKESSRRRFNITDRFSRAGYSRLPTDE</sequence>
<dbReference type="GO" id="GO:0019031">
    <property type="term" value="C:viral envelope"/>
    <property type="evidence" value="ECO:0007669"/>
    <property type="project" value="UniProtKB-KW"/>
</dbReference>
<reference evidence="21" key="1">
    <citation type="journal article" date="2024" name="Microbiome">
        <title>Substantial viral diversity in bats and rodents from East Africa: insights into evolution, recombination, and cocirculation.</title>
        <authorList>
            <person name="Wang D."/>
            <person name="Yang X."/>
            <person name="Ren Z."/>
            <person name="Hu B."/>
            <person name="Zhao H."/>
            <person name="Yang K."/>
            <person name="Shi P."/>
            <person name="Zhang Z."/>
            <person name="Feng Q."/>
            <person name="Nawenja C.V."/>
            <person name="Obanda V."/>
            <person name="Robert K."/>
            <person name="Nalikka B."/>
            <person name="Waruhiu C.N."/>
            <person name="Ochola G.O."/>
            <person name="Onyuok S.O."/>
            <person name="Ochieng H."/>
            <person name="Li B."/>
            <person name="Zhu Y."/>
            <person name="Si H."/>
            <person name="Yin J."/>
            <person name="Kristiansen K."/>
            <person name="Jin X."/>
            <person name="Xu X."/>
            <person name="Xiao M."/>
            <person name="Agwanda B."/>
            <person name="Ommeh S."/>
            <person name="Li J."/>
            <person name="Shi Z.L."/>
        </authorList>
    </citation>
    <scope>NUCLEOTIDE SEQUENCE</scope>
    <source>
        <strain evidence="21">2A/Kenya/BAT627/2015</strain>
    </source>
</reference>
<evidence type="ECO:0000256" key="17">
    <source>
        <dbReference type="SAM" id="Phobius"/>
    </source>
</evidence>
<organism evidence="21">
    <name type="scientific">Hipposideros bat herpesvirus</name>
    <dbReference type="NCBI Taxonomy" id="3141919"/>
    <lineage>
        <taxon>Viruses</taxon>
        <taxon>Duplodnaviria</taxon>
        <taxon>Heunggongvirae</taxon>
        <taxon>Peploviricota</taxon>
        <taxon>Herviviricetes</taxon>
        <taxon>Herpesvirales</taxon>
    </lineage>
</organism>
<dbReference type="HAMAP" id="MF_04032">
    <property type="entry name" value="HSV_GB"/>
    <property type="match status" value="1"/>
</dbReference>
<keyword evidence="4" id="KW-0732">Signal</keyword>
<keyword evidence="15" id="KW-1160">Virus entry into host cell</keyword>
<evidence type="ECO:0000259" key="20">
    <source>
        <dbReference type="Pfam" id="PF17417"/>
    </source>
</evidence>
<protein>
    <submittedName>
        <fullName evidence="21">Envelope glycoprotein B</fullName>
    </submittedName>
</protein>
<dbReference type="EMBL" id="PP711849">
    <property type="protein sequence ID" value="XBH23706.1"/>
    <property type="molecule type" value="Genomic_DNA"/>
</dbReference>
<dbReference type="Gene3D" id="6.10.250.3280">
    <property type="match status" value="1"/>
</dbReference>
<keyword evidence="1" id="KW-1032">Host cell membrane</keyword>
<dbReference type="Pfam" id="PF17416">
    <property type="entry name" value="Glycoprot_B_PH1"/>
    <property type="match status" value="1"/>
</dbReference>
<dbReference type="InterPro" id="IPR000234">
    <property type="entry name" value="Herpes_Glycoprot_B"/>
</dbReference>
<keyword evidence="13" id="KW-1015">Disulfide bond</keyword>
<dbReference type="Pfam" id="PF17417">
    <property type="entry name" value="Glycoprot_B_PH2"/>
    <property type="match status" value="1"/>
</dbReference>
<evidence type="ECO:0000256" key="15">
    <source>
        <dbReference type="ARBA" id="ARBA00023296"/>
    </source>
</evidence>
<dbReference type="Gene3D" id="2.30.30.1230">
    <property type="match status" value="1"/>
</dbReference>
<keyword evidence="12 17" id="KW-0472">Membrane</keyword>
<keyword evidence="6" id="KW-1040">Host Golgi apparatus</keyword>
<evidence type="ECO:0000259" key="19">
    <source>
        <dbReference type="Pfam" id="PF17416"/>
    </source>
</evidence>
<feature type="region of interest" description="Disordered" evidence="16">
    <location>
        <begin position="817"/>
        <end position="853"/>
    </location>
</feature>
<keyword evidence="5" id="KW-1161">Viral attachment to host cell</keyword>
<keyword evidence="9 21" id="KW-0261">Viral envelope protein</keyword>
<feature type="transmembrane region" description="Helical" evidence="17">
    <location>
        <begin position="720"/>
        <end position="738"/>
    </location>
</feature>
<keyword evidence="14" id="KW-0325">Glycoprotein</keyword>
<feature type="transmembrane region" description="Helical" evidence="17">
    <location>
        <begin position="692"/>
        <end position="714"/>
    </location>
</feature>
<evidence type="ECO:0000256" key="12">
    <source>
        <dbReference type="ARBA" id="ARBA00023136"/>
    </source>
</evidence>
<evidence type="ECO:0000256" key="8">
    <source>
        <dbReference type="ARBA" id="ARBA00022870"/>
    </source>
</evidence>
<feature type="compositionally biased region" description="Basic and acidic residues" evidence="16">
    <location>
        <begin position="817"/>
        <end position="842"/>
    </location>
</feature>
<proteinExistence type="inferred from homology"/>
<evidence type="ECO:0000256" key="9">
    <source>
        <dbReference type="ARBA" id="ARBA00022879"/>
    </source>
</evidence>